<proteinExistence type="predicted"/>
<dbReference type="Gene3D" id="1.20.1260.10">
    <property type="match status" value="1"/>
</dbReference>
<gene>
    <name evidence="3" type="ORF">ISP15_15835</name>
</gene>
<protein>
    <submittedName>
        <fullName evidence="3">DUF4142 domain-containing protein</fullName>
    </submittedName>
</protein>
<sequence>MASLLALMVASPAWAQSGMSPNSAASGTRSAHTTQDVRFVMAASAAGDTEIMASRLAQKQAQSANVKTFAATMIHDHTMANEQLKAIAQKDGYSIASMPTETQEANLAKLRPLHGADFDKAYATMMVSDHRDAVALFQSESNSGNNADLKAFATQTLPILQHHLSMATSL</sequence>
<feature type="signal peptide" evidence="1">
    <location>
        <begin position="1"/>
        <end position="15"/>
    </location>
</feature>
<organism evidence="3 4">
    <name type="scientific">Dyella jejuensis</name>
    <dbReference type="NCBI Taxonomy" id="1432009"/>
    <lineage>
        <taxon>Bacteria</taxon>
        <taxon>Pseudomonadati</taxon>
        <taxon>Pseudomonadota</taxon>
        <taxon>Gammaproteobacteria</taxon>
        <taxon>Lysobacterales</taxon>
        <taxon>Rhodanobacteraceae</taxon>
        <taxon>Dyella</taxon>
    </lineage>
</organism>
<dbReference type="InterPro" id="IPR012347">
    <property type="entry name" value="Ferritin-like"/>
</dbReference>
<accession>A0ABW8JMY9</accession>
<dbReference type="Pfam" id="PF13628">
    <property type="entry name" value="DUF4142"/>
    <property type="match status" value="1"/>
</dbReference>
<comment type="caution">
    <text evidence="3">The sequence shown here is derived from an EMBL/GenBank/DDBJ whole genome shotgun (WGS) entry which is preliminary data.</text>
</comment>
<name>A0ABW8JMY9_9GAMM</name>
<keyword evidence="4" id="KW-1185">Reference proteome</keyword>
<evidence type="ECO:0000259" key="2">
    <source>
        <dbReference type="Pfam" id="PF13628"/>
    </source>
</evidence>
<evidence type="ECO:0000256" key="1">
    <source>
        <dbReference type="SAM" id="SignalP"/>
    </source>
</evidence>
<feature type="domain" description="DUF4142" evidence="2">
    <location>
        <begin position="35"/>
        <end position="170"/>
    </location>
</feature>
<keyword evidence="1" id="KW-0732">Signal</keyword>
<feature type="chain" id="PRO_5045656341" evidence="1">
    <location>
        <begin position="16"/>
        <end position="170"/>
    </location>
</feature>
<dbReference type="PANTHER" id="PTHR38593">
    <property type="entry name" value="BLR2558 PROTEIN"/>
    <property type="match status" value="1"/>
</dbReference>
<dbReference type="Proteomes" id="UP001620461">
    <property type="component" value="Unassembled WGS sequence"/>
</dbReference>
<dbReference type="InterPro" id="IPR025419">
    <property type="entry name" value="DUF4142"/>
</dbReference>
<reference evidence="3 4" key="1">
    <citation type="submission" date="2020-10" db="EMBL/GenBank/DDBJ databases">
        <title>Phylogeny of dyella-like bacteria.</title>
        <authorList>
            <person name="Fu J."/>
        </authorList>
    </citation>
    <scope>NUCLEOTIDE SEQUENCE [LARGE SCALE GENOMIC DNA]</scope>
    <source>
        <strain evidence="3 4">JP1</strain>
    </source>
</reference>
<dbReference type="RefSeq" id="WP_404548664.1">
    <property type="nucleotide sequence ID" value="NZ_JADIKJ010000018.1"/>
</dbReference>
<evidence type="ECO:0000313" key="3">
    <source>
        <dbReference type="EMBL" id="MFK2901809.1"/>
    </source>
</evidence>
<dbReference type="PANTHER" id="PTHR38593:SF1">
    <property type="entry name" value="BLR2558 PROTEIN"/>
    <property type="match status" value="1"/>
</dbReference>
<dbReference type="EMBL" id="JADIKJ010000018">
    <property type="protein sequence ID" value="MFK2901809.1"/>
    <property type="molecule type" value="Genomic_DNA"/>
</dbReference>
<evidence type="ECO:0000313" key="4">
    <source>
        <dbReference type="Proteomes" id="UP001620461"/>
    </source>
</evidence>